<sequence>MKRTIASMLSNTLQGIARYFVQTASPFGLHRPEVPEELRK</sequence>
<dbReference type="NCBIfam" id="TIGR04223">
    <property type="entry name" value="quorum_AgrD"/>
    <property type="match status" value="1"/>
</dbReference>
<organism evidence="1 2">
    <name type="scientific">Paenibacillus flagellatus</name>
    <dbReference type="NCBI Taxonomy" id="2211139"/>
    <lineage>
        <taxon>Bacteria</taxon>
        <taxon>Bacillati</taxon>
        <taxon>Bacillota</taxon>
        <taxon>Bacilli</taxon>
        <taxon>Bacillales</taxon>
        <taxon>Paenibacillaceae</taxon>
        <taxon>Paenibacillus</taxon>
    </lineage>
</organism>
<reference evidence="1 2" key="1">
    <citation type="submission" date="2018-05" db="EMBL/GenBank/DDBJ databases">
        <title>Paenibacillus flagellatus sp. nov., isolated from selenium mineral soil.</title>
        <authorList>
            <person name="Dai X."/>
        </authorList>
    </citation>
    <scope>NUCLEOTIDE SEQUENCE [LARGE SCALE GENOMIC DNA]</scope>
    <source>
        <strain evidence="1 2">DXL2</strain>
    </source>
</reference>
<dbReference type="InterPro" id="IPR009229">
    <property type="entry name" value="AgrD"/>
</dbReference>
<dbReference type="RefSeq" id="WP_110838368.1">
    <property type="nucleotide sequence ID" value="NZ_QJVJ01000001.1"/>
</dbReference>
<evidence type="ECO:0000313" key="1">
    <source>
        <dbReference type="EMBL" id="PYI57329.1"/>
    </source>
</evidence>
<evidence type="ECO:0000313" key="2">
    <source>
        <dbReference type="Proteomes" id="UP000247476"/>
    </source>
</evidence>
<keyword evidence="2" id="KW-1185">Reference proteome</keyword>
<proteinExistence type="predicted"/>
<name>A0A2V5KCI6_9BACL</name>
<gene>
    <name evidence="1" type="ORF">DLM86_02500</name>
</gene>
<protein>
    <submittedName>
        <fullName evidence="1">Cyclic lactone autoinducer peptide</fullName>
    </submittedName>
</protein>
<comment type="caution">
    <text evidence="1">The sequence shown here is derived from an EMBL/GenBank/DDBJ whole genome shotgun (WGS) entry which is preliminary data.</text>
</comment>
<accession>A0A2V5KCI6</accession>
<dbReference type="AlphaFoldDB" id="A0A2V5KCI6"/>
<dbReference type="OrthoDB" id="2660334at2"/>
<dbReference type="EMBL" id="QJVJ01000001">
    <property type="protein sequence ID" value="PYI57329.1"/>
    <property type="molecule type" value="Genomic_DNA"/>
</dbReference>
<dbReference type="Proteomes" id="UP000247476">
    <property type="component" value="Unassembled WGS sequence"/>
</dbReference>